<feature type="region of interest" description="Disordered" evidence="1">
    <location>
        <begin position="190"/>
        <end position="210"/>
    </location>
</feature>
<reference evidence="2 3" key="1">
    <citation type="submission" date="2024-04" db="EMBL/GenBank/DDBJ databases">
        <title>genome sequences of Mucor flavus KT1a and Helicostylum pulchrum KT1b strains isolation_sourced from the surface of a dry-aged beef.</title>
        <authorList>
            <person name="Toyotome T."/>
            <person name="Hosono M."/>
            <person name="Torimaru M."/>
            <person name="Fukuda K."/>
            <person name="Mikami N."/>
        </authorList>
    </citation>
    <scope>NUCLEOTIDE SEQUENCE [LARGE SCALE GENOMIC DNA]</scope>
    <source>
        <strain evidence="2 3">KT1b</strain>
    </source>
</reference>
<feature type="region of interest" description="Disordered" evidence="1">
    <location>
        <begin position="149"/>
        <end position="173"/>
    </location>
</feature>
<accession>A0ABP9XPC7</accession>
<comment type="caution">
    <text evidence="2">The sequence shown here is derived from an EMBL/GenBank/DDBJ whole genome shotgun (WGS) entry which is preliminary data.</text>
</comment>
<evidence type="ECO:0000256" key="1">
    <source>
        <dbReference type="SAM" id="MobiDB-lite"/>
    </source>
</evidence>
<name>A0ABP9XPC7_9FUNG</name>
<feature type="region of interest" description="Disordered" evidence="1">
    <location>
        <begin position="428"/>
        <end position="514"/>
    </location>
</feature>
<feature type="compositionally biased region" description="Polar residues" evidence="1">
    <location>
        <begin position="194"/>
        <end position="206"/>
    </location>
</feature>
<protein>
    <submittedName>
        <fullName evidence="2">Uncharacterized protein</fullName>
    </submittedName>
</protein>
<proteinExistence type="predicted"/>
<evidence type="ECO:0000313" key="3">
    <source>
        <dbReference type="Proteomes" id="UP001476247"/>
    </source>
</evidence>
<dbReference type="EMBL" id="BAABUJ010000006">
    <property type="protein sequence ID" value="GAA5796619.1"/>
    <property type="molecule type" value="Genomic_DNA"/>
</dbReference>
<organism evidence="2 3">
    <name type="scientific">Helicostylum pulchrum</name>
    <dbReference type="NCBI Taxonomy" id="562976"/>
    <lineage>
        <taxon>Eukaryota</taxon>
        <taxon>Fungi</taxon>
        <taxon>Fungi incertae sedis</taxon>
        <taxon>Mucoromycota</taxon>
        <taxon>Mucoromycotina</taxon>
        <taxon>Mucoromycetes</taxon>
        <taxon>Mucorales</taxon>
        <taxon>Mucorineae</taxon>
        <taxon>Mucoraceae</taxon>
        <taxon>Helicostylum</taxon>
    </lineage>
</organism>
<keyword evidence="3" id="KW-1185">Reference proteome</keyword>
<gene>
    <name evidence="2" type="ORF">HPULCUR_001992</name>
</gene>
<sequence>MQSYQETDTVQDLFDEIEHLIDIPFDQTSYKPIKNKDFHYKEEESDNSYSFERPILIESDSDDIEEELVTPNQAHCFKCDTPIFSTTDSLQVINNNNICLDCSTKKRSRSSSFTFSQLADKLKQSFGHSSSNTLLAPNIKTVDRRKSMPSMNSLFDQSNLGPPSPVPSRPSSRASSFIEDVKQFLAPLSRKNSRNSMHQDYQSVSPPTLEKKSSHQSLFDAINMCKPSKPKQSPSYERRVIQVDENAANHWVQDEFEFGAQAESSILPLRRKQIKQIESRQDRIDIYNNAYLECMNVETSLVPWIIKQTQKGPPDAWFGYTPPTREPKKIMGIFKRKPKENSNNLRAQQQQLGDDLLNRSTPLLQHRYSNSNLSISPNNSFGYVEDDQVTHSPVGYEEEEEEEEYFEEQDDMPSLTTSFSPIYANESELKTQSSQPVSILKKTHPPQPCYDDYYDEGLGNTGQEYYTTKDQRRYSSVSPGYEQPMYAAEPPVSTTGRRRGRKSNSRNYHNEYDRREEDYYNYHRHTPPAAVAVATPRNSSSRQYEEPTYFNDSIVVNKKRSSSRHSGYEEPRQSYKINHQEYYGMSVKMTPFMMEEWDIALDDLCDLYPRLDRHYINDFLRSAQGDFVTAKDMIMNMIMEIR</sequence>
<feature type="compositionally biased region" description="Polar residues" evidence="1">
    <location>
        <begin position="149"/>
        <end position="161"/>
    </location>
</feature>
<evidence type="ECO:0000313" key="2">
    <source>
        <dbReference type="EMBL" id="GAA5796619.1"/>
    </source>
</evidence>
<dbReference type="Proteomes" id="UP001476247">
    <property type="component" value="Unassembled WGS sequence"/>
</dbReference>